<gene>
    <name evidence="1" type="ORF">BRAD3257_3241</name>
</gene>
<dbReference type="KEGG" id="bvz:BRAD3257_3241"/>
<organism evidence="1 2">
    <name type="scientific">Bradyrhizobium vignae</name>
    <dbReference type="NCBI Taxonomy" id="1549949"/>
    <lineage>
        <taxon>Bacteria</taxon>
        <taxon>Pseudomonadati</taxon>
        <taxon>Pseudomonadota</taxon>
        <taxon>Alphaproteobacteria</taxon>
        <taxon>Hyphomicrobiales</taxon>
        <taxon>Nitrobacteraceae</taxon>
        <taxon>Bradyrhizobium</taxon>
    </lineage>
</organism>
<evidence type="ECO:0000313" key="1">
    <source>
        <dbReference type="EMBL" id="SPP94281.1"/>
    </source>
</evidence>
<proteinExistence type="predicted"/>
<dbReference type="AlphaFoldDB" id="A0A2U3PYN9"/>
<accession>A0A2U3PYN9</accession>
<sequence>MVMANAQALMMRELVLRIPLSFPAKAGNPVRRGLSIESLLSRRTRSPDQVFSPGT</sequence>
<dbReference type="Proteomes" id="UP000246085">
    <property type="component" value="Chromosome BRAD3257"/>
</dbReference>
<evidence type="ECO:0000313" key="2">
    <source>
        <dbReference type="Proteomes" id="UP000246085"/>
    </source>
</evidence>
<reference evidence="1 2" key="1">
    <citation type="submission" date="2018-03" db="EMBL/GenBank/DDBJ databases">
        <authorList>
            <person name="Gully D."/>
        </authorList>
    </citation>
    <scope>NUCLEOTIDE SEQUENCE [LARGE SCALE GENOMIC DNA]</scope>
    <source>
        <strain evidence="1">ORS3257</strain>
    </source>
</reference>
<protein>
    <submittedName>
        <fullName evidence="1">Uncharacterized protein</fullName>
    </submittedName>
</protein>
<dbReference type="EMBL" id="LS398110">
    <property type="protein sequence ID" value="SPP94281.1"/>
    <property type="molecule type" value="Genomic_DNA"/>
</dbReference>
<name>A0A2U3PYN9_9BRAD</name>